<protein>
    <submittedName>
        <fullName evidence="2">Alpha/beta hydrolase</fullName>
    </submittedName>
</protein>
<reference evidence="2 3" key="1">
    <citation type="submission" date="2018-01" db="EMBL/GenBank/DDBJ databases">
        <title>Species boundaries and ecological features among Paraburkholderia terrae DSMZ17804T, P. hospita DSMZ17164T and P. caribensis DSMZ13236T.</title>
        <authorList>
            <person name="Pratama A.A."/>
        </authorList>
    </citation>
    <scope>NUCLEOTIDE SEQUENCE [LARGE SCALE GENOMIC DNA]</scope>
    <source>
        <strain evidence="2 3">DSM 17804</strain>
    </source>
</reference>
<gene>
    <name evidence="2" type="ORF">C2L65_24770</name>
</gene>
<dbReference type="PANTHER" id="PTHR43433">
    <property type="entry name" value="HYDROLASE, ALPHA/BETA FOLD FAMILY PROTEIN"/>
    <property type="match status" value="1"/>
</dbReference>
<dbReference type="InterPro" id="IPR050471">
    <property type="entry name" value="AB_hydrolase"/>
</dbReference>
<feature type="domain" description="AB hydrolase-1" evidence="1">
    <location>
        <begin position="24"/>
        <end position="243"/>
    </location>
</feature>
<name>A0A2I8ETN8_9BURK</name>
<dbReference type="SUPFAM" id="SSF53474">
    <property type="entry name" value="alpha/beta-Hydrolases"/>
    <property type="match status" value="1"/>
</dbReference>
<dbReference type="AlphaFoldDB" id="A0A2I8ETN8"/>
<dbReference type="Gene3D" id="3.40.50.1820">
    <property type="entry name" value="alpha/beta hydrolase"/>
    <property type="match status" value="1"/>
</dbReference>
<dbReference type="PANTHER" id="PTHR43433:SF5">
    <property type="entry name" value="AB HYDROLASE-1 DOMAIN-CONTAINING PROTEIN"/>
    <property type="match status" value="1"/>
</dbReference>
<evidence type="ECO:0000313" key="2">
    <source>
        <dbReference type="EMBL" id="AUT62808.1"/>
    </source>
</evidence>
<organism evidence="2 3">
    <name type="scientific">Paraburkholderia terrae</name>
    <dbReference type="NCBI Taxonomy" id="311230"/>
    <lineage>
        <taxon>Bacteria</taxon>
        <taxon>Pseudomonadati</taxon>
        <taxon>Pseudomonadota</taxon>
        <taxon>Betaproteobacteria</taxon>
        <taxon>Burkholderiales</taxon>
        <taxon>Burkholderiaceae</taxon>
        <taxon>Paraburkholderia</taxon>
    </lineage>
</organism>
<evidence type="ECO:0000313" key="3">
    <source>
        <dbReference type="Proteomes" id="UP000243502"/>
    </source>
</evidence>
<evidence type="ECO:0000259" key="1">
    <source>
        <dbReference type="Pfam" id="PF00561"/>
    </source>
</evidence>
<dbReference type="OrthoDB" id="9802676at2"/>
<dbReference type="GO" id="GO:0004806">
    <property type="term" value="F:triacylglycerol lipase activity"/>
    <property type="evidence" value="ECO:0007669"/>
    <property type="project" value="TreeGrafter"/>
</dbReference>
<dbReference type="RefSeq" id="WP_042310770.1">
    <property type="nucleotide sequence ID" value="NZ_CP026112.1"/>
</dbReference>
<dbReference type="InterPro" id="IPR029058">
    <property type="entry name" value="AB_hydrolase_fold"/>
</dbReference>
<dbReference type="Proteomes" id="UP000243502">
    <property type="component" value="Chromosome 2"/>
</dbReference>
<dbReference type="KEGG" id="pter:C2L65_24770"/>
<dbReference type="Pfam" id="PF00561">
    <property type="entry name" value="Abhydrolase_1"/>
    <property type="match status" value="1"/>
</dbReference>
<dbReference type="PRINTS" id="PR00111">
    <property type="entry name" value="ABHYDROLASE"/>
</dbReference>
<proteinExistence type="predicted"/>
<dbReference type="EMBL" id="CP026112">
    <property type="protein sequence ID" value="AUT62808.1"/>
    <property type="molecule type" value="Genomic_DNA"/>
</dbReference>
<sequence>MSDGYFETPDGCRLAFVDEGEGMPVLWQHGLGADRKQPAEVFPAIDGIRRITLECRGHGLSALGDPTVLSIAQFADDAVLLLDHLGIEHAVVGGISLGAAIALRIAAMHPERASALIAARPAWVDRDGPAQLQIYRDVAELLAAHGADEGAARLEACARLREVEAVSPDNAASMRGFFRRPNPQSTIALLSRIPAQGPGLQRGDFSKLSLPTLVIANRQDYVHPVETAEALAELISDSTLTVITSKTESHSDYVADFKRALREFLTPMRNQS</sequence>
<keyword evidence="2" id="KW-0378">Hydrolase</keyword>
<accession>A0A2I8ETN8</accession>
<dbReference type="GO" id="GO:0046503">
    <property type="term" value="P:glycerolipid catabolic process"/>
    <property type="evidence" value="ECO:0007669"/>
    <property type="project" value="TreeGrafter"/>
</dbReference>
<dbReference type="InterPro" id="IPR000073">
    <property type="entry name" value="AB_hydrolase_1"/>
</dbReference>